<dbReference type="InterPro" id="IPR011009">
    <property type="entry name" value="Kinase-like_dom_sf"/>
</dbReference>
<comment type="caution">
    <text evidence="11">The sequence shown here is derived from an EMBL/GenBank/DDBJ whole genome shotgun (WGS) entry which is preliminary data.</text>
</comment>
<evidence type="ECO:0000256" key="9">
    <source>
        <dbReference type="SAM" id="MobiDB-lite"/>
    </source>
</evidence>
<gene>
    <name evidence="11" type="ORF">Pro02_44480</name>
</gene>
<name>A0A8J3S3B0_PLARO</name>
<sequence length="155" mass="16624">MVPDSGRLNASDPRQIGAYRLLGVLGEGGQGTVYLGESPSGQRVAVKVLHGRMAGEAAARERFEREADLARRVAVFCTAQVLEAGISDGRPYLVSEYVPGPSLQQLVTAGGSVPAADWSAWRSPPRPRWRRSTGSGSCTATSNRPTSSWGRKARW</sequence>
<comment type="similarity">
    <text evidence="3">Belongs to the protein kinase superfamily. NEK Ser/Thr protein kinase family. NIMA subfamily.</text>
</comment>
<dbReference type="AlphaFoldDB" id="A0A8J3S3B0"/>
<proteinExistence type="inferred from homology"/>
<dbReference type="InterPro" id="IPR001245">
    <property type="entry name" value="Ser-Thr/Tyr_kinase_cat_dom"/>
</dbReference>
<evidence type="ECO:0000259" key="10">
    <source>
        <dbReference type="PROSITE" id="PS50011"/>
    </source>
</evidence>
<dbReference type="GO" id="GO:0005813">
    <property type="term" value="C:centrosome"/>
    <property type="evidence" value="ECO:0007669"/>
    <property type="project" value="UniProtKB-SubCell"/>
</dbReference>
<dbReference type="GO" id="GO:0004674">
    <property type="term" value="F:protein serine/threonine kinase activity"/>
    <property type="evidence" value="ECO:0007669"/>
    <property type="project" value="TreeGrafter"/>
</dbReference>
<protein>
    <recommendedName>
        <fullName evidence="10">Protein kinase domain-containing protein</fullName>
    </recommendedName>
</protein>
<feature type="compositionally biased region" description="Polar residues" evidence="9">
    <location>
        <begin position="133"/>
        <end position="149"/>
    </location>
</feature>
<evidence type="ECO:0000256" key="5">
    <source>
        <dbReference type="ARBA" id="ARBA00022741"/>
    </source>
</evidence>
<dbReference type="Proteomes" id="UP000655044">
    <property type="component" value="Unassembled WGS sequence"/>
</dbReference>
<organism evidence="11 12">
    <name type="scientific">Planobispora rosea</name>
    <dbReference type="NCBI Taxonomy" id="35762"/>
    <lineage>
        <taxon>Bacteria</taxon>
        <taxon>Bacillati</taxon>
        <taxon>Actinomycetota</taxon>
        <taxon>Actinomycetes</taxon>
        <taxon>Streptosporangiales</taxon>
        <taxon>Streptosporangiaceae</taxon>
        <taxon>Planobispora</taxon>
    </lineage>
</organism>
<keyword evidence="12" id="KW-1185">Reference proteome</keyword>
<dbReference type="SUPFAM" id="SSF56112">
    <property type="entry name" value="Protein kinase-like (PK-like)"/>
    <property type="match status" value="1"/>
</dbReference>
<evidence type="ECO:0000256" key="3">
    <source>
        <dbReference type="ARBA" id="ARBA00010886"/>
    </source>
</evidence>
<evidence type="ECO:0000256" key="2">
    <source>
        <dbReference type="ARBA" id="ARBA00004647"/>
    </source>
</evidence>
<keyword evidence="4" id="KW-0808">Transferase</keyword>
<dbReference type="PANTHER" id="PTHR43289:SF34">
    <property type="entry name" value="SERINE_THREONINE-PROTEIN KINASE YBDM-RELATED"/>
    <property type="match status" value="1"/>
</dbReference>
<dbReference type="GO" id="GO:0005524">
    <property type="term" value="F:ATP binding"/>
    <property type="evidence" value="ECO:0007669"/>
    <property type="project" value="UniProtKB-KW"/>
</dbReference>
<evidence type="ECO:0000256" key="8">
    <source>
        <dbReference type="ARBA" id="ARBA00023212"/>
    </source>
</evidence>
<keyword evidence="8" id="KW-0206">Cytoskeleton</keyword>
<dbReference type="RefSeq" id="WP_189242858.1">
    <property type="nucleotide sequence ID" value="NZ_BMQP01000023.1"/>
</dbReference>
<dbReference type="Gene3D" id="3.30.200.20">
    <property type="entry name" value="Phosphorylase Kinase, domain 1"/>
    <property type="match status" value="1"/>
</dbReference>
<dbReference type="Pfam" id="PF07714">
    <property type="entry name" value="PK_Tyr_Ser-Thr"/>
    <property type="match status" value="1"/>
</dbReference>
<keyword evidence="7" id="KW-0067">ATP-binding</keyword>
<evidence type="ECO:0000256" key="1">
    <source>
        <dbReference type="ARBA" id="ARBA00004300"/>
    </source>
</evidence>
<evidence type="ECO:0000313" key="12">
    <source>
        <dbReference type="Proteomes" id="UP000655044"/>
    </source>
</evidence>
<dbReference type="GO" id="GO:0000922">
    <property type="term" value="C:spindle pole"/>
    <property type="evidence" value="ECO:0007669"/>
    <property type="project" value="UniProtKB-SubCell"/>
</dbReference>
<evidence type="ECO:0000256" key="7">
    <source>
        <dbReference type="ARBA" id="ARBA00022840"/>
    </source>
</evidence>
<accession>A0A8J3S3B0</accession>
<reference evidence="11" key="1">
    <citation type="submission" date="2021-01" db="EMBL/GenBank/DDBJ databases">
        <title>Whole genome shotgun sequence of Planobispora rosea NBRC 15558.</title>
        <authorList>
            <person name="Komaki H."/>
            <person name="Tamura T."/>
        </authorList>
    </citation>
    <scope>NUCLEOTIDE SEQUENCE</scope>
    <source>
        <strain evidence="11">NBRC 15558</strain>
    </source>
</reference>
<evidence type="ECO:0000313" key="11">
    <source>
        <dbReference type="EMBL" id="GIH86040.1"/>
    </source>
</evidence>
<keyword evidence="8" id="KW-0963">Cytoplasm</keyword>
<feature type="region of interest" description="Disordered" evidence="9">
    <location>
        <begin position="117"/>
        <end position="155"/>
    </location>
</feature>
<evidence type="ECO:0000256" key="6">
    <source>
        <dbReference type="ARBA" id="ARBA00022777"/>
    </source>
</evidence>
<dbReference type="InterPro" id="IPR000719">
    <property type="entry name" value="Prot_kinase_dom"/>
</dbReference>
<feature type="domain" description="Protein kinase" evidence="10">
    <location>
        <begin position="19"/>
        <end position="155"/>
    </location>
</feature>
<keyword evidence="5" id="KW-0547">Nucleotide-binding</keyword>
<dbReference type="PROSITE" id="PS50011">
    <property type="entry name" value="PROTEIN_KINASE_DOM"/>
    <property type="match status" value="1"/>
</dbReference>
<comment type="subcellular location">
    <subcellularLocation>
        <location evidence="1">Cytoplasm</location>
        <location evidence="1">Cytoskeleton</location>
        <location evidence="1">Microtubule organizing center</location>
        <location evidence="1">Centrosome</location>
    </subcellularLocation>
    <subcellularLocation>
        <location evidence="2">Cytoplasm</location>
        <location evidence="2">Cytoskeleton</location>
        <location evidence="2">Spindle pole</location>
    </subcellularLocation>
</comment>
<keyword evidence="6" id="KW-0418">Kinase</keyword>
<dbReference type="PANTHER" id="PTHR43289">
    <property type="entry name" value="MITOGEN-ACTIVATED PROTEIN KINASE KINASE KINASE 20-RELATED"/>
    <property type="match status" value="1"/>
</dbReference>
<dbReference type="EMBL" id="BOOI01000041">
    <property type="protein sequence ID" value="GIH86040.1"/>
    <property type="molecule type" value="Genomic_DNA"/>
</dbReference>
<evidence type="ECO:0000256" key="4">
    <source>
        <dbReference type="ARBA" id="ARBA00022679"/>
    </source>
</evidence>